<accession>A0A8H7IT69</accession>
<name>A0A8H7IT69_9PLEO</name>
<reference evidence="7" key="1">
    <citation type="submission" date="2018-12" db="EMBL/GenBank/DDBJ databases">
        <authorList>
            <person name="Syme R.A."/>
            <person name="Farfan-Caceres L."/>
            <person name="Lichtenzveig J."/>
        </authorList>
    </citation>
    <scope>NUCLEOTIDE SEQUENCE</scope>
    <source>
        <strain evidence="7">Al4</strain>
    </source>
</reference>
<keyword evidence="5" id="KW-0812">Transmembrane</keyword>
<dbReference type="Pfam" id="PF01494">
    <property type="entry name" value="FAD_binding_3"/>
    <property type="match status" value="2"/>
</dbReference>
<dbReference type="PANTHER" id="PTHR47356">
    <property type="entry name" value="FAD-DEPENDENT MONOOXYGENASE ASQG-RELATED"/>
    <property type="match status" value="1"/>
</dbReference>
<keyword evidence="8" id="KW-1185">Reference proteome</keyword>
<keyword evidence="3" id="KW-0274">FAD</keyword>
<reference evidence="7" key="2">
    <citation type="submission" date="2020-09" db="EMBL/GenBank/DDBJ databases">
        <title>Reference genome assembly for Australian Ascochyta lentis isolate Al4.</title>
        <authorList>
            <person name="Lee R.C."/>
            <person name="Farfan-Caceres L.M."/>
            <person name="Debler J.W."/>
            <person name="Williams A.H."/>
            <person name="Henares B.M."/>
        </authorList>
    </citation>
    <scope>NUCLEOTIDE SEQUENCE</scope>
    <source>
        <strain evidence="7">Al4</strain>
    </source>
</reference>
<dbReference type="PRINTS" id="PR00420">
    <property type="entry name" value="RNGMNOXGNASE"/>
</dbReference>
<evidence type="ECO:0000256" key="2">
    <source>
        <dbReference type="ARBA" id="ARBA00022630"/>
    </source>
</evidence>
<dbReference type="OrthoDB" id="10029326at2759"/>
<evidence type="ECO:0000313" key="8">
    <source>
        <dbReference type="Proteomes" id="UP000651452"/>
    </source>
</evidence>
<dbReference type="InterPro" id="IPR002938">
    <property type="entry name" value="FAD-bd"/>
</dbReference>
<gene>
    <name evidence="7" type="ORF">EKO04_010688</name>
</gene>
<dbReference type="Proteomes" id="UP000651452">
    <property type="component" value="Unassembled WGS sequence"/>
</dbReference>
<evidence type="ECO:0000256" key="5">
    <source>
        <dbReference type="SAM" id="Phobius"/>
    </source>
</evidence>
<evidence type="ECO:0000259" key="6">
    <source>
        <dbReference type="Pfam" id="PF01494"/>
    </source>
</evidence>
<organism evidence="7 8">
    <name type="scientific">Ascochyta lentis</name>
    <dbReference type="NCBI Taxonomy" id="205686"/>
    <lineage>
        <taxon>Eukaryota</taxon>
        <taxon>Fungi</taxon>
        <taxon>Dikarya</taxon>
        <taxon>Ascomycota</taxon>
        <taxon>Pezizomycotina</taxon>
        <taxon>Dothideomycetes</taxon>
        <taxon>Pleosporomycetidae</taxon>
        <taxon>Pleosporales</taxon>
        <taxon>Pleosporineae</taxon>
        <taxon>Didymellaceae</taxon>
        <taxon>Ascochyta</taxon>
    </lineage>
</organism>
<feature type="transmembrane region" description="Helical" evidence="5">
    <location>
        <begin position="623"/>
        <end position="641"/>
    </location>
</feature>
<protein>
    <recommendedName>
        <fullName evidence="6">FAD-binding domain-containing protein</fullName>
    </recommendedName>
</protein>
<dbReference type="PANTHER" id="PTHR47356:SF2">
    <property type="entry name" value="FAD-BINDING DOMAIN-CONTAINING PROTEIN-RELATED"/>
    <property type="match status" value="1"/>
</dbReference>
<feature type="transmembrane region" description="Helical" evidence="5">
    <location>
        <begin position="578"/>
        <end position="602"/>
    </location>
</feature>
<keyword evidence="4" id="KW-0560">Oxidoreductase</keyword>
<keyword evidence="2" id="KW-0285">Flavoprotein</keyword>
<keyword evidence="5" id="KW-0472">Membrane</keyword>
<evidence type="ECO:0000256" key="3">
    <source>
        <dbReference type="ARBA" id="ARBA00022827"/>
    </source>
</evidence>
<dbReference type="SUPFAM" id="SSF51905">
    <property type="entry name" value="FAD/NAD(P)-binding domain"/>
    <property type="match status" value="1"/>
</dbReference>
<dbReference type="InterPro" id="IPR036188">
    <property type="entry name" value="FAD/NAD-bd_sf"/>
</dbReference>
<feature type="transmembrane region" description="Helical" evidence="5">
    <location>
        <begin position="653"/>
        <end position="670"/>
    </location>
</feature>
<feature type="transmembrane region" description="Helical" evidence="5">
    <location>
        <begin position="708"/>
        <end position="729"/>
    </location>
</feature>
<dbReference type="Gene3D" id="3.50.50.60">
    <property type="entry name" value="FAD/NAD(P)-binding domain"/>
    <property type="match status" value="1"/>
</dbReference>
<dbReference type="GO" id="GO:0071949">
    <property type="term" value="F:FAD binding"/>
    <property type="evidence" value="ECO:0007669"/>
    <property type="project" value="InterPro"/>
</dbReference>
<feature type="transmembrane region" description="Helical" evidence="5">
    <location>
        <begin position="781"/>
        <end position="808"/>
    </location>
</feature>
<dbReference type="AlphaFoldDB" id="A0A8H7IT69"/>
<evidence type="ECO:0000256" key="4">
    <source>
        <dbReference type="ARBA" id="ARBA00023002"/>
    </source>
</evidence>
<proteinExistence type="inferred from homology"/>
<dbReference type="InterPro" id="IPR050562">
    <property type="entry name" value="FAD_mOase_fung"/>
</dbReference>
<keyword evidence="5" id="KW-1133">Transmembrane helix</keyword>
<feature type="transmembrane region" description="Helical" evidence="5">
    <location>
        <begin position="749"/>
        <end position="769"/>
    </location>
</feature>
<sequence length="826" mass="90497">MYTIDSTALSTILSYFVVNMPAHRNTKVLIAGGSVAGLTLANTLEQLGIDYLVLEKYGKIAPDVGASIGIFPNGFRILDQLGCYNDIKALVKGADAFQTLATRNEHGQIISEIKDASMHFNKRLGYEPIFVDRQMIIQILYDKLRDKSKVFTGKGVVKVEQTTGGVEVLTQDGEFILGDILVGADGIHSRVRREMWRLADQDSPGYFPTSDRSDVPTEYCCIFGISKPTDRFPKYSSQNVQGRNHSYLIATGPNHRIYWFLFKKLPQAVHGLYEQIPRYTDKQRDALAAEHAEDRLTEALTFGDLYAIRTIATLQALPEVVFQKWHYKRTITIGDAAHKFNPIGGQGGNSAIEDAAVLANQLCKLFVSEDETYNFSDANIIQAFQTTQRIRLGRATNFLKHSHQMQSLQAMDTISSRFVAKHILPRSSPETVLDMICGGAVGAARIEALPLPVRPHCDLWDDERPSKPFDSSVGRYVAPVVLSALAYLAWAKTPHSTAPPSTAVLDIEATTQSTSIPLLDAVLSMSAPSLVDSIGCVNTEHPIQFLHHLSFLTPILAIWYIEGHRHGNQRSPISLPTLFALAAKPLGIGITAPLSFLLSIWSTTSNSHTTTASRRVPNATARALTPAIALGYVAPAISLLVPGLPKAATQAVILWWQMAGLSISGLLNFLSRSTSGFRRRSTIALSPDADVYAKTDLPHLVRLYQSSFFFSLLLHLLSVAVVFVPHDFFLSFAGPDSYSAGGTHGFTSLQWHVLFAALSGVSYGIYTIYELRRRGLITSKRAVWGVVGFISAQGVVGPGSGLVGLWWWREEVLSCCTCVGGNGKTS</sequence>
<feature type="domain" description="FAD-binding" evidence="6">
    <location>
        <begin position="26"/>
        <end position="194"/>
    </location>
</feature>
<comment type="similarity">
    <text evidence="1">Belongs to the paxM FAD-dependent monooxygenase family.</text>
</comment>
<evidence type="ECO:0000256" key="1">
    <source>
        <dbReference type="ARBA" id="ARBA00007992"/>
    </source>
</evidence>
<feature type="domain" description="FAD-binding" evidence="6">
    <location>
        <begin position="317"/>
        <end position="364"/>
    </location>
</feature>
<dbReference type="GO" id="GO:0004497">
    <property type="term" value="F:monooxygenase activity"/>
    <property type="evidence" value="ECO:0007669"/>
    <property type="project" value="InterPro"/>
</dbReference>
<comment type="caution">
    <text evidence="7">The sequence shown here is derived from an EMBL/GenBank/DDBJ whole genome shotgun (WGS) entry which is preliminary data.</text>
</comment>
<evidence type="ECO:0000313" key="7">
    <source>
        <dbReference type="EMBL" id="KAF9691384.1"/>
    </source>
</evidence>
<dbReference type="EMBL" id="RZGK01000021">
    <property type="protein sequence ID" value="KAF9691384.1"/>
    <property type="molecule type" value="Genomic_DNA"/>
</dbReference>